<dbReference type="Proteomes" id="UP000828251">
    <property type="component" value="Unassembled WGS sequence"/>
</dbReference>
<reference evidence="1 2" key="1">
    <citation type="journal article" date="2021" name="Plant Biotechnol. J.">
        <title>Multi-omics assisted identification of the key and species-specific regulatory components of drought-tolerant mechanisms in Gossypium stocksii.</title>
        <authorList>
            <person name="Yu D."/>
            <person name="Ke L."/>
            <person name="Zhang D."/>
            <person name="Wu Y."/>
            <person name="Sun Y."/>
            <person name="Mei J."/>
            <person name="Sun J."/>
            <person name="Sun Y."/>
        </authorList>
    </citation>
    <scope>NUCLEOTIDE SEQUENCE [LARGE SCALE GENOMIC DNA]</scope>
    <source>
        <strain evidence="2">cv. E1</strain>
        <tissue evidence="1">Leaf</tissue>
    </source>
</reference>
<name>A0A9D3U7L1_9ROSI</name>
<accession>A0A9D3U7L1</accession>
<evidence type="ECO:0000313" key="1">
    <source>
        <dbReference type="EMBL" id="KAH1031363.1"/>
    </source>
</evidence>
<sequence length="102" mass="12342">METKDRHVPSPLRQVYNYTRGRQFTTQSISRLGCCYEAILPLIVFAMVEKYESDRVMRQFECTQHILPQPQGLDDLYKIDMRGKLDKYWATFYNKYIEIWQH</sequence>
<keyword evidence="2" id="KW-1185">Reference proteome</keyword>
<proteinExistence type="predicted"/>
<feature type="non-terminal residue" evidence="1">
    <location>
        <position position="102"/>
    </location>
</feature>
<evidence type="ECO:0000313" key="2">
    <source>
        <dbReference type="Proteomes" id="UP000828251"/>
    </source>
</evidence>
<comment type="caution">
    <text evidence="1">The sequence shown here is derived from an EMBL/GenBank/DDBJ whole genome shotgun (WGS) entry which is preliminary data.</text>
</comment>
<protein>
    <submittedName>
        <fullName evidence="1">Uncharacterized protein</fullName>
    </submittedName>
</protein>
<gene>
    <name evidence="1" type="ORF">J1N35_043537</name>
</gene>
<dbReference type="OrthoDB" id="10558459at2759"/>
<dbReference type="EMBL" id="JAIQCV010000013">
    <property type="protein sequence ID" value="KAH1031363.1"/>
    <property type="molecule type" value="Genomic_DNA"/>
</dbReference>
<dbReference type="AlphaFoldDB" id="A0A9D3U7L1"/>
<organism evidence="1 2">
    <name type="scientific">Gossypium stocksii</name>
    <dbReference type="NCBI Taxonomy" id="47602"/>
    <lineage>
        <taxon>Eukaryota</taxon>
        <taxon>Viridiplantae</taxon>
        <taxon>Streptophyta</taxon>
        <taxon>Embryophyta</taxon>
        <taxon>Tracheophyta</taxon>
        <taxon>Spermatophyta</taxon>
        <taxon>Magnoliopsida</taxon>
        <taxon>eudicotyledons</taxon>
        <taxon>Gunneridae</taxon>
        <taxon>Pentapetalae</taxon>
        <taxon>rosids</taxon>
        <taxon>malvids</taxon>
        <taxon>Malvales</taxon>
        <taxon>Malvaceae</taxon>
        <taxon>Malvoideae</taxon>
        <taxon>Gossypium</taxon>
    </lineage>
</organism>